<proteinExistence type="predicted"/>
<dbReference type="CDD" id="cd16454">
    <property type="entry name" value="RING-H2_PA-TM-RING"/>
    <property type="match status" value="1"/>
</dbReference>
<dbReference type="Pfam" id="PF13639">
    <property type="entry name" value="zf-RING_2"/>
    <property type="match status" value="1"/>
</dbReference>
<sequence length="160" mass="17309">MVFTFSSPSQPSPPPSPLSPIGVIALLVIYVLISYLVIVLESLGDGNRINGVEGRINTGAPRKAGCKNSGISLDELQKIPCSGHGHGWRRSQSQSSGCAICLEGIRPGEQCRVLPGCTHVFHVECVDPWLTRSLTCPVCRTRFNIRYSLEVAQSYVVDSV</sequence>
<feature type="domain" description="RING-type" evidence="10">
    <location>
        <begin position="98"/>
        <end position="140"/>
    </location>
</feature>
<dbReference type="PROSITE" id="PS50089">
    <property type="entry name" value="ZF_RING_2"/>
    <property type="match status" value="1"/>
</dbReference>
<keyword evidence="7 9" id="KW-0472">Membrane</keyword>
<dbReference type="SUPFAM" id="SSF57850">
    <property type="entry name" value="RING/U-box"/>
    <property type="match status" value="1"/>
</dbReference>
<dbReference type="SMART" id="SM00184">
    <property type="entry name" value="RING"/>
    <property type="match status" value="1"/>
</dbReference>
<protein>
    <recommendedName>
        <fullName evidence="10">RING-type domain-containing protein</fullName>
    </recommendedName>
</protein>
<evidence type="ECO:0000256" key="5">
    <source>
        <dbReference type="ARBA" id="ARBA00022833"/>
    </source>
</evidence>
<feature type="transmembrane region" description="Helical" evidence="9">
    <location>
        <begin position="20"/>
        <end position="40"/>
    </location>
</feature>
<reference evidence="11 12" key="1">
    <citation type="journal article" date="2020" name="Mol. Biol. Evol.">
        <title>Distinct Expression and Methylation Patterns for Genes with Different Fates following a Single Whole-Genome Duplication in Flowering Plants.</title>
        <authorList>
            <person name="Shi T."/>
            <person name="Rahmani R.S."/>
            <person name="Gugger P.F."/>
            <person name="Wang M."/>
            <person name="Li H."/>
            <person name="Zhang Y."/>
            <person name="Li Z."/>
            <person name="Wang Q."/>
            <person name="Van de Peer Y."/>
            <person name="Marchal K."/>
            <person name="Chen J."/>
        </authorList>
    </citation>
    <scope>NUCLEOTIDE SEQUENCE [LARGE SCALE GENOMIC DNA]</scope>
    <source>
        <tissue evidence="11">Leaf</tissue>
    </source>
</reference>
<evidence type="ECO:0000256" key="6">
    <source>
        <dbReference type="ARBA" id="ARBA00022989"/>
    </source>
</evidence>
<evidence type="ECO:0000256" key="1">
    <source>
        <dbReference type="ARBA" id="ARBA00004370"/>
    </source>
</evidence>
<evidence type="ECO:0000256" key="2">
    <source>
        <dbReference type="ARBA" id="ARBA00022692"/>
    </source>
</evidence>
<evidence type="ECO:0000313" key="11">
    <source>
        <dbReference type="EMBL" id="DAD40698.1"/>
    </source>
</evidence>
<dbReference type="InterPro" id="IPR001841">
    <property type="entry name" value="Znf_RING"/>
</dbReference>
<keyword evidence="5" id="KW-0862">Zinc</keyword>
<keyword evidence="6 9" id="KW-1133">Transmembrane helix</keyword>
<dbReference type="EMBL" id="DUZY01000005">
    <property type="protein sequence ID" value="DAD40698.1"/>
    <property type="molecule type" value="Genomic_DNA"/>
</dbReference>
<dbReference type="PANTHER" id="PTHR46539:SF9">
    <property type="entry name" value="RING-H2 FINGER PROTEIN ATL56"/>
    <property type="match status" value="1"/>
</dbReference>
<evidence type="ECO:0000259" key="10">
    <source>
        <dbReference type="PROSITE" id="PS50089"/>
    </source>
</evidence>
<comment type="subcellular location">
    <subcellularLocation>
        <location evidence="1">Membrane</location>
    </subcellularLocation>
</comment>
<evidence type="ECO:0000256" key="8">
    <source>
        <dbReference type="PROSITE-ProRule" id="PRU00175"/>
    </source>
</evidence>
<keyword evidence="3" id="KW-0479">Metal-binding</keyword>
<evidence type="ECO:0000256" key="7">
    <source>
        <dbReference type="ARBA" id="ARBA00023136"/>
    </source>
</evidence>
<dbReference type="InterPro" id="IPR013083">
    <property type="entry name" value="Znf_RING/FYVE/PHD"/>
</dbReference>
<dbReference type="GO" id="GO:0016020">
    <property type="term" value="C:membrane"/>
    <property type="evidence" value="ECO:0007669"/>
    <property type="project" value="UniProtKB-SubCell"/>
</dbReference>
<name>A0A822ZGD2_NELNU</name>
<dbReference type="Gene3D" id="3.30.40.10">
    <property type="entry name" value="Zinc/RING finger domain, C3HC4 (zinc finger)"/>
    <property type="match status" value="1"/>
</dbReference>
<evidence type="ECO:0000256" key="9">
    <source>
        <dbReference type="SAM" id="Phobius"/>
    </source>
</evidence>
<comment type="caution">
    <text evidence="11">The sequence shown here is derived from an EMBL/GenBank/DDBJ whole genome shotgun (WGS) entry which is preliminary data.</text>
</comment>
<keyword evidence="4 8" id="KW-0863">Zinc-finger</keyword>
<gene>
    <name evidence="11" type="ORF">HUJ06_015021</name>
</gene>
<dbReference type="AlphaFoldDB" id="A0A822ZGD2"/>
<accession>A0A822ZGD2</accession>
<dbReference type="Proteomes" id="UP000607653">
    <property type="component" value="Unassembled WGS sequence"/>
</dbReference>
<organism evidence="11 12">
    <name type="scientific">Nelumbo nucifera</name>
    <name type="common">Sacred lotus</name>
    <dbReference type="NCBI Taxonomy" id="4432"/>
    <lineage>
        <taxon>Eukaryota</taxon>
        <taxon>Viridiplantae</taxon>
        <taxon>Streptophyta</taxon>
        <taxon>Embryophyta</taxon>
        <taxon>Tracheophyta</taxon>
        <taxon>Spermatophyta</taxon>
        <taxon>Magnoliopsida</taxon>
        <taxon>Proteales</taxon>
        <taxon>Nelumbonaceae</taxon>
        <taxon>Nelumbo</taxon>
    </lineage>
</organism>
<evidence type="ECO:0000313" key="12">
    <source>
        <dbReference type="Proteomes" id="UP000607653"/>
    </source>
</evidence>
<evidence type="ECO:0000256" key="3">
    <source>
        <dbReference type="ARBA" id="ARBA00022723"/>
    </source>
</evidence>
<dbReference type="PANTHER" id="PTHR46539">
    <property type="entry name" value="E3 UBIQUITIN-PROTEIN LIGASE ATL42"/>
    <property type="match status" value="1"/>
</dbReference>
<keyword evidence="2 9" id="KW-0812">Transmembrane</keyword>
<keyword evidence="12" id="KW-1185">Reference proteome</keyword>
<dbReference type="GO" id="GO:0008270">
    <property type="term" value="F:zinc ion binding"/>
    <property type="evidence" value="ECO:0007669"/>
    <property type="project" value="UniProtKB-KW"/>
</dbReference>
<evidence type="ECO:0000256" key="4">
    <source>
        <dbReference type="ARBA" id="ARBA00022771"/>
    </source>
</evidence>